<dbReference type="InterPro" id="IPR055370">
    <property type="entry name" value="Lsr2_DNA-bd"/>
</dbReference>
<reference evidence="6" key="1">
    <citation type="journal article" date="2019" name="Int. J. Syst. Evol. Microbiol.">
        <title>The Global Catalogue of Microorganisms (GCM) 10K type strain sequencing project: providing services to taxonomists for standard genome sequencing and annotation.</title>
        <authorList>
            <consortium name="The Broad Institute Genomics Platform"/>
            <consortium name="The Broad Institute Genome Sequencing Center for Infectious Disease"/>
            <person name="Wu L."/>
            <person name="Ma J."/>
        </authorList>
    </citation>
    <scope>NUCLEOTIDE SEQUENCE [LARGE SCALE GENOMIC DNA]</scope>
    <source>
        <strain evidence="6">CGMCC 1.5362</strain>
    </source>
</reference>
<keyword evidence="1" id="KW-0238">DNA-binding</keyword>
<evidence type="ECO:0000256" key="1">
    <source>
        <dbReference type="ARBA" id="ARBA00023125"/>
    </source>
</evidence>
<keyword evidence="6" id="KW-1185">Reference proteome</keyword>
<name>A0ABQ2F6C1_9MICO</name>
<dbReference type="InterPro" id="IPR042261">
    <property type="entry name" value="Lsr2-like_dimerization"/>
</dbReference>
<dbReference type="InterPro" id="IPR024412">
    <property type="entry name" value="Lsr2_dim_dom"/>
</dbReference>
<dbReference type="Gene3D" id="4.10.320.10">
    <property type="entry name" value="E3-binding domain"/>
    <property type="match status" value="1"/>
</dbReference>
<comment type="caution">
    <text evidence="5">The sequence shown here is derived from an EMBL/GenBank/DDBJ whole genome shotgun (WGS) entry which is preliminary data.</text>
</comment>
<feature type="domain" description="Lsr2 DNA-binding" evidence="4">
    <location>
        <begin position="83"/>
        <end position="115"/>
    </location>
</feature>
<evidence type="ECO:0000313" key="5">
    <source>
        <dbReference type="EMBL" id="GGK58089.1"/>
    </source>
</evidence>
<dbReference type="Proteomes" id="UP000662111">
    <property type="component" value="Unassembled WGS sequence"/>
</dbReference>
<dbReference type="Pfam" id="PF11774">
    <property type="entry name" value="Lsr2"/>
    <property type="match status" value="1"/>
</dbReference>
<accession>A0ABQ2F6C1</accession>
<evidence type="ECO:0000256" key="2">
    <source>
        <dbReference type="SAM" id="MobiDB-lite"/>
    </source>
</evidence>
<feature type="region of interest" description="Disordered" evidence="2">
    <location>
        <begin position="56"/>
        <end position="86"/>
    </location>
</feature>
<sequence length="116" mass="12554">MVQRVQVILEDDMTGGEASETVEFALDGVSYEIDLNDENAAQLREAFAPWIAEARRSGGRRQTRRRGAAGAGASGNGPAKSDELAKMREWGRANGFKVSSRGRVSQELQDAYAAAH</sequence>
<feature type="domain" description="Lsr2 dimerization" evidence="3">
    <location>
        <begin position="1"/>
        <end position="58"/>
    </location>
</feature>
<evidence type="ECO:0000259" key="3">
    <source>
        <dbReference type="Pfam" id="PF11774"/>
    </source>
</evidence>
<gene>
    <name evidence="5" type="ORF">GCM10011509_03140</name>
</gene>
<evidence type="ECO:0000259" key="4">
    <source>
        <dbReference type="Pfam" id="PF23359"/>
    </source>
</evidence>
<dbReference type="EMBL" id="BMLB01000001">
    <property type="protein sequence ID" value="GGK58089.1"/>
    <property type="molecule type" value="Genomic_DNA"/>
</dbReference>
<organism evidence="5 6">
    <name type="scientific">Ornithinimicrobium pekingense</name>
    <dbReference type="NCBI Taxonomy" id="384677"/>
    <lineage>
        <taxon>Bacteria</taxon>
        <taxon>Bacillati</taxon>
        <taxon>Actinomycetota</taxon>
        <taxon>Actinomycetes</taxon>
        <taxon>Micrococcales</taxon>
        <taxon>Ornithinimicrobiaceae</taxon>
        <taxon>Ornithinimicrobium</taxon>
    </lineage>
</organism>
<dbReference type="RefSeq" id="WP_029202366.1">
    <property type="nucleotide sequence ID" value="NZ_BMLB01000001.1"/>
</dbReference>
<dbReference type="Gene3D" id="3.30.60.230">
    <property type="entry name" value="Lsr2, dimerization domain"/>
    <property type="match status" value="1"/>
</dbReference>
<evidence type="ECO:0000313" key="6">
    <source>
        <dbReference type="Proteomes" id="UP000662111"/>
    </source>
</evidence>
<dbReference type="Pfam" id="PF23359">
    <property type="entry name" value="Lsr2_DNA-bd"/>
    <property type="match status" value="1"/>
</dbReference>
<feature type="compositionally biased region" description="Basic residues" evidence="2">
    <location>
        <begin position="57"/>
        <end position="67"/>
    </location>
</feature>
<protein>
    <submittedName>
        <fullName evidence="5">Lsr2 family protein</fullName>
    </submittedName>
</protein>
<dbReference type="InterPro" id="IPR036625">
    <property type="entry name" value="E3-bd_dom_sf"/>
</dbReference>
<proteinExistence type="predicted"/>